<evidence type="ECO:0000256" key="2">
    <source>
        <dbReference type="SAM" id="SignalP"/>
    </source>
</evidence>
<protein>
    <submittedName>
        <fullName evidence="4">LysM peptidoglycan-binding domain-containing protein</fullName>
    </submittedName>
</protein>
<evidence type="ECO:0000313" key="5">
    <source>
        <dbReference type="Proteomes" id="UP000309872"/>
    </source>
</evidence>
<dbReference type="CDD" id="cd00118">
    <property type="entry name" value="LysM"/>
    <property type="match status" value="2"/>
</dbReference>
<feature type="domain" description="LysM" evidence="3">
    <location>
        <begin position="135"/>
        <end position="178"/>
    </location>
</feature>
<dbReference type="OrthoDB" id="2149800at2"/>
<dbReference type="Pfam" id="PF01476">
    <property type="entry name" value="LysM"/>
    <property type="match status" value="2"/>
</dbReference>
<feature type="region of interest" description="Disordered" evidence="1">
    <location>
        <begin position="95"/>
        <end position="121"/>
    </location>
</feature>
<organism evidence="4 5">
    <name type="scientific">Sphingobacterium alkalisoli</name>
    <dbReference type="NCBI Taxonomy" id="1874115"/>
    <lineage>
        <taxon>Bacteria</taxon>
        <taxon>Pseudomonadati</taxon>
        <taxon>Bacteroidota</taxon>
        <taxon>Sphingobacteriia</taxon>
        <taxon>Sphingobacteriales</taxon>
        <taxon>Sphingobacteriaceae</taxon>
        <taxon>Sphingobacterium</taxon>
    </lineage>
</organism>
<dbReference type="SUPFAM" id="SSF54106">
    <property type="entry name" value="LysM domain"/>
    <property type="match status" value="2"/>
</dbReference>
<keyword evidence="5" id="KW-1185">Reference proteome</keyword>
<dbReference type="SMART" id="SM00257">
    <property type="entry name" value="LysM"/>
    <property type="match status" value="2"/>
</dbReference>
<feature type="signal peptide" evidence="2">
    <location>
        <begin position="1"/>
        <end position="29"/>
    </location>
</feature>
<keyword evidence="2" id="KW-0732">Signal</keyword>
<evidence type="ECO:0000256" key="1">
    <source>
        <dbReference type="SAM" id="MobiDB-lite"/>
    </source>
</evidence>
<dbReference type="GO" id="GO:0008932">
    <property type="term" value="F:lytic endotransglycosylase activity"/>
    <property type="evidence" value="ECO:0007669"/>
    <property type="project" value="TreeGrafter"/>
</dbReference>
<dbReference type="PANTHER" id="PTHR33734:SF22">
    <property type="entry name" value="MEMBRANE-BOUND LYTIC MUREIN TRANSGLYCOSYLASE D"/>
    <property type="match status" value="1"/>
</dbReference>
<sequence>MKKNKTVKTFHKITFLLLFSAVSSSQTQAKELPYIHALSPDSVGTEIISGQRYVIHKLNPKDTYYQLGRQYNVVVKDIMNANNKKNLRVGDTVKIPRGKATPLPPSPVVTVSPSNKKANDKDPKQILVTPQDILTEYKVGKSETLYAIARRFGTNVDDIKRINGLTSDTLREGQTLKIPDGDLPDPVIETPVEVPIIIEQHLEQHQPIDDTDFKPNKYGIREKKEKGIGVWMENLESDGQSNLALHKTAPVGTVLKITNPMTRSVTFAKVVGKFADNADTQDAIVVLSKSAASFIGALDRKFQIEITYGIPLE</sequence>
<accession>A0A4U0GUC1</accession>
<proteinExistence type="predicted"/>
<comment type="caution">
    <text evidence="4">The sequence shown here is derived from an EMBL/GenBank/DDBJ whole genome shotgun (WGS) entry which is preliminary data.</text>
</comment>
<evidence type="ECO:0000313" key="4">
    <source>
        <dbReference type="EMBL" id="TJY62670.1"/>
    </source>
</evidence>
<dbReference type="RefSeq" id="WP_136822457.1">
    <property type="nucleotide sequence ID" value="NZ_BMJX01000007.1"/>
</dbReference>
<dbReference type="Proteomes" id="UP000309872">
    <property type="component" value="Unassembled WGS sequence"/>
</dbReference>
<gene>
    <name evidence="4" type="ORF">FAZ19_19560</name>
</gene>
<name>A0A4U0GUC1_9SPHI</name>
<dbReference type="Gene3D" id="3.10.350.10">
    <property type="entry name" value="LysM domain"/>
    <property type="match status" value="2"/>
</dbReference>
<dbReference type="EMBL" id="SUKA01000007">
    <property type="protein sequence ID" value="TJY62670.1"/>
    <property type="molecule type" value="Genomic_DNA"/>
</dbReference>
<dbReference type="InterPro" id="IPR018392">
    <property type="entry name" value="LysM"/>
</dbReference>
<dbReference type="InterPro" id="IPR036779">
    <property type="entry name" value="LysM_dom_sf"/>
</dbReference>
<dbReference type="AlphaFoldDB" id="A0A4U0GUC1"/>
<dbReference type="PANTHER" id="PTHR33734">
    <property type="entry name" value="LYSM DOMAIN-CONTAINING GPI-ANCHORED PROTEIN 2"/>
    <property type="match status" value="1"/>
</dbReference>
<reference evidence="4 5" key="1">
    <citation type="submission" date="2019-04" db="EMBL/GenBank/DDBJ databases">
        <title>Sphingobacterium olei sp. nov., isolated from oil-contaminated soil.</title>
        <authorList>
            <person name="Liu B."/>
        </authorList>
    </citation>
    <scope>NUCLEOTIDE SEQUENCE [LARGE SCALE GENOMIC DNA]</scope>
    <source>
        <strain evidence="4 5">Y3L14</strain>
    </source>
</reference>
<dbReference type="PROSITE" id="PS51782">
    <property type="entry name" value="LYSM"/>
    <property type="match status" value="1"/>
</dbReference>
<evidence type="ECO:0000259" key="3">
    <source>
        <dbReference type="PROSITE" id="PS51782"/>
    </source>
</evidence>
<feature type="chain" id="PRO_5020449741" evidence="2">
    <location>
        <begin position="30"/>
        <end position="313"/>
    </location>
</feature>